<organism evidence="1 2">
    <name type="scientific">Actinomyces massiliensis F0489</name>
    <dbReference type="NCBI Taxonomy" id="1125718"/>
    <lineage>
        <taxon>Bacteria</taxon>
        <taxon>Bacillati</taxon>
        <taxon>Actinomycetota</taxon>
        <taxon>Actinomycetes</taxon>
        <taxon>Actinomycetales</taxon>
        <taxon>Actinomycetaceae</taxon>
        <taxon>Actinomyces</taxon>
    </lineage>
</organism>
<dbReference type="Proteomes" id="UP000002941">
    <property type="component" value="Unassembled WGS sequence"/>
</dbReference>
<gene>
    <name evidence="1" type="ORF">HMPREF1318_1444</name>
</gene>
<keyword evidence="2" id="KW-1185">Reference proteome</keyword>
<dbReference type="AlphaFoldDB" id="J0NC73"/>
<dbReference type="eggNOG" id="ENOG5033NWA">
    <property type="taxonomic scope" value="Bacteria"/>
</dbReference>
<protein>
    <submittedName>
        <fullName evidence="1">Uncharacterized protein</fullName>
    </submittedName>
</protein>
<name>J0NC73_9ACTO</name>
<dbReference type="PATRIC" id="fig|1125718.3.peg.1811"/>
<reference evidence="1 2" key="1">
    <citation type="submission" date="2012-05" db="EMBL/GenBank/DDBJ databases">
        <authorList>
            <person name="Harkins D.M."/>
            <person name="Madupu R."/>
            <person name="Durkin A.S."/>
            <person name="Torralba M."/>
            <person name="Methe B."/>
            <person name="Sutton G.G."/>
            <person name="Nelson K.E."/>
        </authorList>
    </citation>
    <scope>NUCLEOTIDE SEQUENCE [LARGE SCALE GENOMIC DNA]</scope>
    <source>
        <strain evidence="1 2">F0489</strain>
    </source>
</reference>
<proteinExistence type="predicted"/>
<sequence>MLTGDDLKDDQKIEEIANKSGNDPDQIRQLLSGLELQAMATQPDDNNFAENTNVAPVQGVTALPTEDVMAQQIKLQGGTPGEYSTSQTSLGEVAILTYTLSTQAGEGQGAVIAAPTKNGGWAAITVMTMDASRTQELTETITSTLS</sequence>
<comment type="caution">
    <text evidence="1">The sequence shown here is derived from an EMBL/GenBank/DDBJ whole genome shotgun (WGS) entry which is preliminary data.</text>
</comment>
<evidence type="ECO:0000313" key="1">
    <source>
        <dbReference type="EMBL" id="EJF42242.1"/>
    </source>
</evidence>
<accession>J0NC73</accession>
<dbReference type="EMBL" id="AKFT01000148">
    <property type="protein sequence ID" value="EJF42242.1"/>
    <property type="molecule type" value="Genomic_DNA"/>
</dbReference>
<evidence type="ECO:0000313" key="2">
    <source>
        <dbReference type="Proteomes" id="UP000002941"/>
    </source>
</evidence>